<dbReference type="PROSITE" id="PS50853">
    <property type="entry name" value="FN3"/>
    <property type="match status" value="1"/>
</dbReference>
<gene>
    <name evidence="3" type="ORF">TTAC_LOCUS5554</name>
</gene>
<accession>A0A0R3WXS9</accession>
<evidence type="ECO:0000259" key="2">
    <source>
        <dbReference type="PROSITE" id="PS50853"/>
    </source>
</evidence>
<reference evidence="5" key="1">
    <citation type="submission" date="2017-02" db="UniProtKB">
        <authorList>
            <consortium name="WormBaseParasite"/>
        </authorList>
    </citation>
    <scope>IDENTIFICATION</scope>
</reference>
<evidence type="ECO:0000313" key="5">
    <source>
        <dbReference type="WBParaSite" id="TTAC_0000556901-mRNA-1"/>
    </source>
</evidence>
<dbReference type="InterPro" id="IPR050991">
    <property type="entry name" value="ECM_Regulatory_Proteins"/>
</dbReference>
<dbReference type="InterPro" id="IPR036116">
    <property type="entry name" value="FN3_sf"/>
</dbReference>
<reference evidence="3 4" key="2">
    <citation type="submission" date="2018-11" db="EMBL/GenBank/DDBJ databases">
        <authorList>
            <consortium name="Pathogen Informatics"/>
        </authorList>
    </citation>
    <scope>NUCLEOTIDE SEQUENCE [LARGE SCALE GENOMIC DNA]</scope>
</reference>
<dbReference type="Pfam" id="PF00041">
    <property type="entry name" value="fn3"/>
    <property type="match status" value="1"/>
</dbReference>
<feature type="domain" description="Fibronectin type-III" evidence="2">
    <location>
        <begin position="11"/>
        <end position="107"/>
    </location>
</feature>
<keyword evidence="4" id="KW-1185">Reference proteome</keyword>
<dbReference type="Proteomes" id="UP000274429">
    <property type="component" value="Unassembled WGS sequence"/>
</dbReference>
<proteinExistence type="predicted"/>
<dbReference type="OrthoDB" id="6314469at2759"/>
<evidence type="ECO:0000256" key="1">
    <source>
        <dbReference type="ARBA" id="ARBA00022737"/>
    </source>
</evidence>
<dbReference type="AlphaFoldDB" id="A0A0R3WXS9"/>
<dbReference type="PANTHER" id="PTHR46708:SF2">
    <property type="entry name" value="FIBRONECTIN TYPE-III DOMAIN-CONTAINING PROTEIN"/>
    <property type="match status" value="1"/>
</dbReference>
<sequence>MLRSCASANDGPLVPYLRICPSDQGIRVRWDEVQLKSRKVEEIRVSVNEEDGSGGTMEAKVNVNDGVVDIDGLRPSTLYAVEVEGYRQATRVFANCSVIKTRQSAPPCIEAVEGRALSATEIYLTWSDTEHPNVTVKSYLATCVVATAPGSSPIRASTKDNETLSVTVGGLNPDAEYRCTVFANGEEVNEHNPPRCRGREMPITIRTMALGALKH</sequence>
<evidence type="ECO:0000313" key="4">
    <source>
        <dbReference type="Proteomes" id="UP000274429"/>
    </source>
</evidence>
<dbReference type="PANTHER" id="PTHR46708">
    <property type="entry name" value="TENASCIN"/>
    <property type="match status" value="1"/>
</dbReference>
<protein>
    <submittedName>
        <fullName evidence="5">Fibronectin type-III domain-containing protein</fullName>
    </submittedName>
</protein>
<organism evidence="5">
    <name type="scientific">Hydatigena taeniaeformis</name>
    <name type="common">Feline tapeworm</name>
    <name type="synonym">Taenia taeniaeformis</name>
    <dbReference type="NCBI Taxonomy" id="6205"/>
    <lineage>
        <taxon>Eukaryota</taxon>
        <taxon>Metazoa</taxon>
        <taxon>Spiralia</taxon>
        <taxon>Lophotrochozoa</taxon>
        <taxon>Platyhelminthes</taxon>
        <taxon>Cestoda</taxon>
        <taxon>Eucestoda</taxon>
        <taxon>Cyclophyllidea</taxon>
        <taxon>Taeniidae</taxon>
        <taxon>Hydatigera</taxon>
    </lineage>
</organism>
<dbReference type="SMART" id="SM00060">
    <property type="entry name" value="FN3"/>
    <property type="match status" value="2"/>
</dbReference>
<dbReference type="SUPFAM" id="SSF49265">
    <property type="entry name" value="Fibronectin type III"/>
    <property type="match status" value="1"/>
</dbReference>
<dbReference type="Gene3D" id="2.60.40.10">
    <property type="entry name" value="Immunoglobulins"/>
    <property type="match status" value="2"/>
</dbReference>
<dbReference type="InterPro" id="IPR003961">
    <property type="entry name" value="FN3_dom"/>
</dbReference>
<evidence type="ECO:0000313" key="3">
    <source>
        <dbReference type="EMBL" id="VDM27218.1"/>
    </source>
</evidence>
<dbReference type="WBParaSite" id="TTAC_0000556901-mRNA-1">
    <property type="protein sequence ID" value="TTAC_0000556901-mRNA-1"/>
    <property type="gene ID" value="TTAC_0000556901"/>
</dbReference>
<name>A0A0R3WXS9_HYDTA</name>
<dbReference type="EMBL" id="UYWX01007976">
    <property type="protein sequence ID" value="VDM27218.1"/>
    <property type="molecule type" value="Genomic_DNA"/>
</dbReference>
<keyword evidence="1" id="KW-0677">Repeat</keyword>
<dbReference type="CDD" id="cd00063">
    <property type="entry name" value="FN3"/>
    <property type="match status" value="2"/>
</dbReference>
<dbReference type="InterPro" id="IPR013783">
    <property type="entry name" value="Ig-like_fold"/>
</dbReference>